<comment type="caution">
    <text evidence="6">The sequence shown here is derived from an EMBL/GenBank/DDBJ whole genome shotgun (WGS) entry which is preliminary data.</text>
</comment>
<evidence type="ECO:0000313" key="8">
    <source>
        <dbReference type="Proteomes" id="UP000663832"/>
    </source>
</evidence>
<dbReference type="PANTHER" id="PTHR12859">
    <property type="entry name" value="PRA1 PROTEIN"/>
    <property type="match status" value="1"/>
</dbReference>
<dbReference type="PANTHER" id="PTHR12859:SF0">
    <property type="entry name" value="PRA1 FAMILY PROTEIN"/>
    <property type="match status" value="1"/>
</dbReference>
<accession>A0A815R4G3</accession>
<feature type="transmembrane region" description="Helical" evidence="5">
    <location>
        <begin position="125"/>
        <end position="145"/>
    </location>
</feature>
<comment type="subcellular location">
    <subcellularLocation>
        <location evidence="1 5">Membrane</location>
        <topology evidence="1 5">Multi-pass membrane protein</topology>
    </subcellularLocation>
</comment>
<keyword evidence="8" id="KW-1185">Reference proteome</keyword>
<gene>
    <name evidence="6" type="ORF">BJG266_LOCUS41560</name>
    <name evidence="7" type="ORF">QVE165_LOCUS58428</name>
</gene>
<reference evidence="6" key="1">
    <citation type="submission" date="2021-02" db="EMBL/GenBank/DDBJ databases">
        <authorList>
            <person name="Nowell W R."/>
        </authorList>
    </citation>
    <scope>NUCLEOTIDE SEQUENCE</scope>
</reference>
<dbReference type="Proteomes" id="UP000663832">
    <property type="component" value="Unassembled WGS sequence"/>
</dbReference>
<evidence type="ECO:0000313" key="9">
    <source>
        <dbReference type="Proteomes" id="UP000663877"/>
    </source>
</evidence>
<keyword evidence="3 5" id="KW-1133">Transmembrane helix</keyword>
<proteinExistence type="inferred from homology"/>
<evidence type="ECO:0000256" key="3">
    <source>
        <dbReference type="ARBA" id="ARBA00022989"/>
    </source>
</evidence>
<dbReference type="Pfam" id="PF03208">
    <property type="entry name" value="PRA1"/>
    <property type="match status" value="1"/>
</dbReference>
<keyword evidence="2 5" id="KW-0812">Transmembrane</keyword>
<feature type="transmembrane region" description="Helical" evidence="5">
    <location>
        <begin position="100"/>
        <end position="119"/>
    </location>
</feature>
<evidence type="ECO:0000256" key="1">
    <source>
        <dbReference type="ARBA" id="ARBA00004141"/>
    </source>
</evidence>
<feature type="transmembrane region" description="Helical" evidence="5">
    <location>
        <begin position="46"/>
        <end position="65"/>
    </location>
</feature>
<keyword evidence="4 5" id="KW-0472">Membrane</keyword>
<dbReference type="InterPro" id="IPR004895">
    <property type="entry name" value="Prenylated_rab_accept_PRA1"/>
</dbReference>
<evidence type="ECO:0000256" key="4">
    <source>
        <dbReference type="ARBA" id="ARBA00023136"/>
    </source>
</evidence>
<evidence type="ECO:0000313" key="7">
    <source>
        <dbReference type="EMBL" id="CAF1635984.1"/>
    </source>
</evidence>
<dbReference type="EMBL" id="CAJNOM010002677">
    <property type="protein sequence ID" value="CAF1635984.1"/>
    <property type="molecule type" value="Genomic_DNA"/>
</dbReference>
<evidence type="ECO:0000256" key="5">
    <source>
        <dbReference type="RuleBase" id="RU363107"/>
    </source>
</evidence>
<evidence type="ECO:0000256" key="2">
    <source>
        <dbReference type="ARBA" id="ARBA00022692"/>
    </source>
</evidence>
<sequence>MSKADHSIRVLPLRSIQEFVGGNEWSKPTFDPKEFGELQKHIVSNLIYFQSNYGAIIIPFLLLIAFFRPSAIIFGLIVIAILVAGYVYSTRQKIALPPFLHDRPIFILLLVLVTAFMIIRMFGTVFIFVIGIALPLVSIVAHATARKTSLKNKAENTAENLSLQATPMGLFLSWLGAKAEEQQQQQQQSSVPPTKRR</sequence>
<comment type="similarity">
    <text evidence="5">Belongs to the PRA1 family.</text>
</comment>
<name>A0A815R4G3_9BILA</name>
<dbReference type="AlphaFoldDB" id="A0A815R4G3"/>
<evidence type="ECO:0000313" key="6">
    <source>
        <dbReference type="EMBL" id="CAF1471668.1"/>
    </source>
</evidence>
<dbReference type="OrthoDB" id="18213at2759"/>
<organism evidence="6 9">
    <name type="scientific">Adineta steineri</name>
    <dbReference type="NCBI Taxonomy" id="433720"/>
    <lineage>
        <taxon>Eukaryota</taxon>
        <taxon>Metazoa</taxon>
        <taxon>Spiralia</taxon>
        <taxon>Gnathifera</taxon>
        <taxon>Rotifera</taxon>
        <taxon>Eurotatoria</taxon>
        <taxon>Bdelloidea</taxon>
        <taxon>Adinetida</taxon>
        <taxon>Adinetidae</taxon>
        <taxon>Adineta</taxon>
    </lineage>
</organism>
<dbReference type="EMBL" id="CAJNOI010002359">
    <property type="protein sequence ID" value="CAF1471668.1"/>
    <property type="molecule type" value="Genomic_DNA"/>
</dbReference>
<dbReference type="GO" id="GO:0016020">
    <property type="term" value="C:membrane"/>
    <property type="evidence" value="ECO:0007669"/>
    <property type="project" value="UniProtKB-SubCell"/>
</dbReference>
<dbReference type="Proteomes" id="UP000663877">
    <property type="component" value="Unassembled WGS sequence"/>
</dbReference>
<feature type="transmembrane region" description="Helical" evidence="5">
    <location>
        <begin position="71"/>
        <end position="88"/>
    </location>
</feature>
<protein>
    <recommendedName>
        <fullName evidence="5">PRA1 family protein</fullName>
    </recommendedName>
</protein>